<evidence type="ECO:0000313" key="2">
    <source>
        <dbReference type="Proteomes" id="UP000593892"/>
    </source>
</evidence>
<reference evidence="1 2" key="1">
    <citation type="submission" date="2020-10" db="EMBL/GenBank/DDBJ databases">
        <title>Complete genome sequence of Paludibaculum fermentans P105T, a facultatively anaerobic acidobacterium capable of dissimilatory Fe(III) reduction.</title>
        <authorList>
            <person name="Dedysh S.N."/>
            <person name="Beletsky A.V."/>
            <person name="Kulichevskaya I.S."/>
            <person name="Mardanov A.V."/>
            <person name="Ravin N.V."/>
        </authorList>
    </citation>
    <scope>NUCLEOTIDE SEQUENCE [LARGE SCALE GENOMIC DNA]</scope>
    <source>
        <strain evidence="1 2">P105</strain>
    </source>
</reference>
<dbReference type="AlphaFoldDB" id="A0A7S7NKC2"/>
<name>A0A7S7NKC2_PALFE</name>
<dbReference type="RefSeq" id="WP_194446852.1">
    <property type="nucleotide sequence ID" value="NZ_CP063849.1"/>
</dbReference>
<proteinExistence type="predicted"/>
<dbReference type="InterPro" id="IPR013783">
    <property type="entry name" value="Ig-like_fold"/>
</dbReference>
<dbReference type="Proteomes" id="UP000593892">
    <property type="component" value="Chromosome"/>
</dbReference>
<evidence type="ECO:0000313" key="1">
    <source>
        <dbReference type="EMBL" id="QOY85182.1"/>
    </source>
</evidence>
<organism evidence="1 2">
    <name type="scientific">Paludibaculum fermentans</name>
    <dbReference type="NCBI Taxonomy" id="1473598"/>
    <lineage>
        <taxon>Bacteria</taxon>
        <taxon>Pseudomonadati</taxon>
        <taxon>Acidobacteriota</taxon>
        <taxon>Terriglobia</taxon>
        <taxon>Bryobacterales</taxon>
        <taxon>Bryobacteraceae</taxon>
        <taxon>Paludibaculum</taxon>
    </lineage>
</organism>
<dbReference type="KEGG" id="pfer:IRI77_20310"/>
<sequence length="226" mass="24835">MNDNEALRAPGHCLEPAEIEAFVEGRADQLAAHVEACPACSHVAASYREFLEADVRADEKADIEWIESRLRKPAPKRSWFAWLGPSPMPRWAFSLAAILLIVAGSLQLRRMAGPGLRTPETGASVVRSSQVHLQSPSGDVETAPDFFQWDPVDKAAAYEFQITEVDGTPLWTGRTNQTKLNSAPDIQRFMLPRKALLWRVKALSASGGVIAESASERFKVLPSASR</sequence>
<dbReference type="Gene3D" id="2.60.40.10">
    <property type="entry name" value="Immunoglobulins"/>
    <property type="match status" value="1"/>
</dbReference>
<accession>A0A7S7NKC2</accession>
<keyword evidence="2" id="KW-1185">Reference proteome</keyword>
<gene>
    <name evidence="1" type="ORF">IRI77_20310</name>
</gene>
<dbReference type="EMBL" id="CP063849">
    <property type="protein sequence ID" value="QOY85182.1"/>
    <property type="molecule type" value="Genomic_DNA"/>
</dbReference>
<protein>
    <submittedName>
        <fullName evidence="1">Uncharacterized protein</fullName>
    </submittedName>
</protein>